<keyword evidence="3" id="KW-1185">Reference proteome</keyword>
<evidence type="ECO:0000313" key="2">
    <source>
        <dbReference type="EMBL" id="MFC4077379.1"/>
    </source>
</evidence>
<dbReference type="RefSeq" id="WP_380705197.1">
    <property type="nucleotide sequence ID" value="NZ_JBHSAP010000015.1"/>
</dbReference>
<dbReference type="EMBL" id="JBHSAP010000015">
    <property type="protein sequence ID" value="MFC4077379.1"/>
    <property type="molecule type" value="Genomic_DNA"/>
</dbReference>
<sequence length="80" mass="8852">MDGATSFAATALVNILISLASIAISWWVLQNLRLDVFLRDPKGVRAKAFYVILSIVLGHGLATFIIDYTDWSRMLGHLFG</sequence>
<accession>A0ABV8JJ56</accession>
<feature type="transmembrane region" description="Helical" evidence="1">
    <location>
        <begin position="6"/>
        <end position="28"/>
    </location>
</feature>
<keyword evidence="1" id="KW-0812">Transmembrane</keyword>
<name>A0ABV8JJ56_9BACL</name>
<gene>
    <name evidence="2" type="ORF">ACFOUO_11265</name>
</gene>
<evidence type="ECO:0000256" key="1">
    <source>
        <dbReference type="SAM" id="Phobius"/>
    </source>
</evidence>
<dbReference type="Proteomes" id="UP001595843">
    <property type="component" value="Unassembled WGS sequence"/>
</dbReference>
<dbReference type="Pfam" id="PF06612">
    <property type="entry name" value="DUF1146"/>
    <property type="match status" value="1"/>
</dbReference>
<keyword evidence="1" id="KW-1133">Transmembrane helix</keyword>
<keyword evidence="1" id="KW-0472">Membrane</keyword>
<feature type="transmembrane region" description="Helical" evidence="1">
    <location>
        <begin position="48"/>
        <end position="66"/>
    </location>
</feature>
<reference evidence="3" key="1">
    <citation type="journal article" date="2019" name="Int. J. Syst. Evol. Microbiol.">
        <title>The Global Catalogue of Microorganisms (GCM) 10K type strain sequencing project: providing services to taxonomists for standard genome sequencing and annotation.</title>
        <authorList>
            <consortium name="The Broad Institute Genomics Platform"/>
            <consortium name="The Broad Institute Genome Sequencing Center for Infectious Disease"/>
            <person name="Wu L."/>
            <person name="Ma J."/>
        </authorList>
    </citation>
    <scope>NUCLEOTIDE SEQUENCE [LARGE SCALE GENOMIC DNA]</scope>
    <source>
        <strain evidence="3">IBRC-M 10813</strain>
    </source>
</reference>
<protein>
    <submittedName>
        <fullName evidence="2">DUF1146 family protein</fullName>
    </submittedName>
</protein>
<proteinExistence type="predicted"/>
<evidence type="ECO:0000313" key="3">
    <source>
        <dbReference type="Proteomes" id="UP001595843"/>
    </source>
</evidence>
<organism evidence="2 3">
    <name type="scientific">Salinithrix halophila</name>
    <dbReference type="NCBI Taxonomy" id="1485204"/>
    <lineage>
        <taxon>Bacteria</taxon>
        <taxon>Bacillati</taxon>
        <taxon>Bacillota</taxon>
        <taxon>Bacilli</taxon>
        <taxon>Bacillales</taxon>
        <taxon>Thermoactinomycetaceae</taxon>
        <taxon>Salinithrix</taxon>
    </lineage>
</organism>
<comment type="caution">
    <text evidence="2">The sequence shown here is derived from an EMBL/GenBank/DDBJ whole genome shotgun (WGS) entry which is preliminary data.</text>
</comment>
<dbReference type="InterPro" id="IPR009526">
    <property type="entry name" value="DUF1146"/>
</dbReference>